<organism evidence="14 15">
    <name type="scientific">Candidatus Dechloromonas phosphorivorans</name>
    <dbReference type="NCBI Taxonomy" id="2899244"/>
    <lineage>
        <taxon>Bacteria</taxon>
        <taxon>Pseudomonadati</taxon>
        <taxon>Pseudomonadota</taxon>
        <taxon>Betaproteobacteria</taxon>
        <taxon>Rhodocyclales</taxon>
        <taxon>Azonexaceae</taxon>
        <taxon>Dechloromonas</taxon>
    </lineage>
</organism>
<evidence type="ECO:0000256" key="6">
    <source>
        <dbReference type="ARBA" id="ARBA00023077"/>
    </source>
</evidence>
<evidence type="ECO:0000259" key="12">
    <source>
        <dbReference type="Pfam" id="PF00593"/>
    </source>
</evidence>
<keyword evidence="6 11" id="KW-0798">TonB box</keyword>
<comment type="similarity">
    <text evidence="2 10 11">Belongs to the TonB-dependent receptor family.</text>
</comment>
<dbReference type="AlphaFoldDB" id="A0A935K0Q0"/>
<evidence type="ECO:0000256" key="5">
    <source>
        <dbReference type="ARBA" id="ARBA00022692"/>
    </source>
</evidence>
<dbReference type="EMBL" id="JADJMS010000047">
    <property type="protein sequence ID" value="MBK7416905.1"/>
    <property type="molecule type" value="Genomic_DNA"/>
</dbReference>
<accession>A0A935K0Q0</accession>
<keyword evidence="5 10" id="KW-0812">Transmembrane</keyword>
<dbReference type="GO" id="GO:0015344">
    <property type="term" value="F:siderophore uptake transmembrane transporter activity"/>
    <property type="evidence" value="ECO:0007669"/>
    <property type="project" value="TreeGrafter"/>
</dbReference>
<dbReference type="InterPro" id="IPR010105">
    <property type="entry name" value="TonB_sidphr_rcpt"/>
</dbReference>
<dbReference type="PANTHER" id="PTHR32552:SF83">
    <property type="entry name" value="BLR3904 PROTEIN"/>
    <property type="match status" value="1"/>
</dbReference>
<evidence type="ECO:0000256" key="7">
    <source>
        <dbReference type="ARBA" id="ARBA00023136"/>
    </source>
</evidence>
<dbReference type="InterPro" id="IPR036942">
    <property type="entry name" value="Beta-barrel_TonB_sf"/>
</dbReference>
<dbReference type="GO" id="GO:0015891">
    <property type="term" value="P:siderophore transport"/>
    <property type="evidence" value="ECO:0007669"/>
    <property type="project" value="InterPro"/>
</dbReference>
<evidence type="ECO:0000256" key="11">
    <source>
        <dbReference type="RuleBase" id="RU003357"/>
    </source>
</evidence>
<keyword evidence="9 10" id="KW-0998">Cell outer membrane</keyword>
<dbReference type="Proteomes" id="UP000739411">
    <property type="component" value="Unassembled WGS sequence"/>
</dbReference>
<keyword evidence="3 10" id="KW-0813">Transport</keyword>
<evidence type="ECO:0000256" key="2">
    <source>
        <dbReference type="ARBA" id="ARBA00009810"/>
    </source>
</evidence>
<evidence type="ECO:0000256" key="3">
    <source>
        <dbReference type="ARBA" id="ARBA00022448"/>
    </source>
</evidence>
<dbReference type="InterPro" id="IPR012910">
    <property type="entry name" value="Plug_dom"/>
</dbReference>
<keyword evidence="4 10" id="KW-1134">Transmembrane beta strand</keyword>
<evidence type="ECO:0000256" key="4">
    <source>
        <dbReference type="ARBA" id="ARBA00022452"/>
    </source>
</evidence>
<dbReference type="PANTHER" id="PTHR32552">
    <property type="entry name" value="FERRICHROME IRON RECEPTOR-RELATED"/>
    <property type="match status" value="1"/>
</dbReference>
<proteinExistence type="inferred from homology"/>
<dbReference type="GO" id="GO:0038023">
    <property type="term" value="F:signaling receptor activity"/>
    <property type="evidence" value="ECO:0007669"/>
    <property type="project" value="InterPro"/>
</dbReference>
<dbReference type="Pfam" id="PF00593">
    <property type="entry name" value="TonB_dep_Rec_b-barrel"/>
    <property type="match status" value="1"/>
</dbReference>
<sequence>MCDVRQTNRNASQPLIRLETGVACEKIHRTNVRREAGKGLPLGLVIVAGFLAAADASAVDEQTLPAVTVKANAEQQDGLRATKTRVGKVVQDPHDVPQAITTITRSLIEEQEANSLREALRNVSGLSFNAAEGGRSGDNMMLRGFYTFGDIYLDGIRDTAQYNRELFNLEQVDVLRGAAAMLFGRGQAGGVINQVSKTPMLYGINKAGVGVGTDGYFEAKADFNQRLGESAAIRINMMSRDEDSVRSNPVTGPTPEVHRQGFAPSVAFGLGTAHEVTFSHLWVQTNDRMDYGVPFNAAALKPESKYGDSKAYWGVSGNFDESETNISTLNYLFRIAPDTQWRTAVRAANYKRSYWAVAPQGGAPTANSLASQAKTREFDTDNFVVQSDFNTAFTVFGMKNELVTGVEYLKEGSKRWGLTNLGTATKPLYKSGHYSGTPNTYDGDTYSAYVQDALEFVPDWKLTVGVRRDEMRSDYKTVAGTAVTSFSGNFGENSYRTGLSWQPSAAQHYYLGWSDSFSPTADLYQLSGSQYPAERSKVTELGAKFLLLDGDLAFRTAVYHAVKDWERNTDLESTSSILTKKRESNGLELELAGRITDKWEVFSGISFINSEILEVAPVGGNKNFIGQEARNTPKQTFNIWTTYQLPMGFKIGGGAEFKSKRYGGAPTGTAAFNPNYVPSYTRWDAMVAYEQPKYSVKLNVQNLFDKLYYDALYDNGGFTVPGQARRVILSTEYKF</sequence>
<keyword evidence="8 14" id="KW-0675">Receptor</keyword>
<dbReference type="Pfam" id="PF07715">
    <property type="entry name" value="Plug"/>
    <property type="match status" value="1"/>
</dbReference>
<dbReference type="InterPro" id="IPR039426">
    <property type="entry name" value="TonB-dep_rcpt-like"/>
</dbReference>
<name>A0A935K0Q0_9RHOO</name>
<dbReference type="NCBIfam" id="TIGR01783">
    <property type="entry name" value="TonB-siderophor"/>
    <property type="match status" value="1"/>
</dbReference>
<dbReference type="Gene3D" id="2.40.170.20">
    <property type="entry name" value="TonB-dependent receptor, beta-barrel domain"/>
    <property type="match status" value="1"/>
</dbReference>
<comment type="caution">
    <text evidence="14">The sequence shown here is derived from an EMBL/GenBank/DDBJ whole genome shotgun (WGS) entry which is preliminary data.</text>
</comment>
<evidence type="ECO:0000313" key="14">
    <source>
        <dbReference type="EMBL" id="MBK7416905.1"/>
    </source>
</evidence>
<dbReference type="CDD" id="cd01347">
    <property type="entry name" value="ligand_gated_channel"/>
    <property type="match status" value="1"/>
</dbReference>
<dbReference type="Gene3D" id="2.170.130.10">
    <property type="entry name" value="TonB-dependent receptor, plug domain"/>
    <property type="match status" value="1"/>
</dbReference>
<dbReference type="InterPro" id="IPR000531">
    <property type="entry name" value="Beta-barrel_TonB"/>
</dbReference>
<evidence type="ECO:0000256" key="8">
    <source>
        <dbReference type="ARBA" id="ARBA00023170"/>
    </source>
</evidence>
<evidence type="ECO:0000259" key="13">
    <source>
        <dbReference type="Pfam" id="PF07715"/>
    </source>
</evidence>
<dbReference type="GO" id="GO:0009279">
    <property type="term" value="C:cell outer membrane"/>
    <property type="evidence" value="ECO:0007669"/>
    <property type="project" value="UniProtKB-SubCell"/>
</dbReference>
<gene>
    <name evidence="14" type="ORF">IPJ38_19230</name>
</gene>
<feature type="domain" description="TonB-dependent receptor-like beta-barrel" evidence="12">
    <location>
        <begin position="273"/>
        <end position="703"/>
    </location>
</feature>
<dbReference type="SUPFAM" id="SSF56935">
    <property type="entry name" value="Porins"/>
    <property type="match status" value="1"/>
</dbReference>
<dbReference type="InterPro" id="IPR037066">
    <property type="entry name" value="Plug_dom_sf"/>
</dbReference>
<dbReference type="PROSITE" id="PS52016">
    <property type="entry name" value="TONB_DEPENDENT_REC_3"/>
    <property type="match status" value="1"/>
</dbReference>
<feature type="domain" description="TonB-dependent receptor plug" evidence="13">
    <location>
        <begin position="94"/>
        <end position="191"/>
    </location>
</feature>
<evidence type="ECO:0000256" key="1">
    <source>
        <dbReference type="ARBA" id="ARBA00004571"/>
    </source>
</evidence>
<comment type="subcellular location">
    <subcellularLocation>
        <location evidence="1 10">Cell outer membrane</location>
        <topology evidence="1 10">Multi-pass membrane protein</topology>
    </subcellularLocation>
</comment>
<keyword evidence="7 10" id="KW-0472">Membrane</keyword>
<evidence type="ECO:0000256" key="10">
    <source>
        <dbReference type="PROSITE-ProRule" id="PRU01360"/>
    </source>
</evidence>
<evidence type="ECO:0000313" key="15">
    <source>
        <dbReference type="Proteomes" id="UP000739411"/>
    </source>
</evidence>
<protein>
    <submittedName>
        <fullName evidence="14">TonB-dependent siderophore receptor</fullName>
    </submittedName>
</protein>
<reference evidence="14 15" key="1">
    <citation type="submission" date="2020-10" db="EMBL/GenBank/DDBJ databases">
        <title>Connecting structure to function with the recovery of over 1000 high-quality activated sludge metagenome-assembled genomes encoding full-length rRNA genes using long-read sequencing.</title>
        <authorList>
            <person name="Singleton C.M."/>
            <person name="Petriglieri F."/>
            <person name="Kristensen J.M."/>
            <person name="Kirkegaard R.H."/>
            <person name="Michaelsen T.Y."/>
            <person name="Andersen M.H."/>
            <person name="Karst S.M."/>
            <person name="Dueholm M.S."/>
            <person name="Nielsen P.H."/>
            <person name="Albertsen M."/>
        </authorList>
    </citation>
    <scope>NUCLEOTIDE SEQUENCE [LARGE SCALE GENOMIC DNA]</scope>
    <source>
        <strain evidence="14">EsbW_18-Q3-R4-48_BATAC.463</strain>
    </source>
</reference>
<evidence type="ECO:0000256" key="9">
    <source>
        <dbReference type="ARBA" id="ARBA00023237"/>
    </source>
</evidence>